<name>A0ABV7YTX5_9BACT</name>
<accession>A0ABV7YTX5</accession>
<evidence type="ECO:0000313" key="3">
    <source>
        <dbReference type="EMBL" id="MFC3810813.1"/>
    </source>
</evidence>
<keyword evidence="2" id="KW-0238">DNA-binding</keyword>
<sequence length="114" mass="13732">MDREEQDKIFSKRIRAGKRTYFFDVRATRSNDYYLTVTESRRFLKEGDFVYEKSKLFIYKEDFEKVVEALQETVDYIKNELMPEVDFSQFRDKAELGDHKSFDEEIGGSDLKWV</sequence>
<comment type="similarity">
    <text evidence="1">Belongs to the PUR DNA-binding protein family.</text>
</comment>
<dbReference type="RefSeq" id="WP_379837249.1">
    <property type="nucleotide sequence ID" value="NZ_JBHRYQ010000001.1"/>
</dbReference>
<gene>
    <name evidence="3" type="ORF">ACFOOI_09110</name>
</gene>
<evidence type="ECO:0000256" key="2">
    <source>
        <dbReference type="ARBA" id="ARBA00023125"/>
    </source>
</evidence>
<dbReference type="Proteomes" id="UP001595616">
    <property type="component" value="Unassembled WGS sequence"/>
</dbReference>
<proteinExistence type="inferred from homology"/>
<keyword evidence="4" id="KW-1185">Reference proteome</keyword>
<dbReference type="EMBL" id="JBHRYQ010000001">
    <property type="protein sequence ID" value="MFC3810813.1"/>
    <property type="molecule type" value="Genomic_DNA"/>
</dbReference>
<comment type="caution">
    <text evidence="3">The sequence shown here is derived from an EMBL/GenBank/DDBJ whole genome shotgun (WGS) entry which is preliminary data.</text>
</comment>
<dbReference type="Pfam" id="PF11680">
    <property type="entry name" value="DUF3276"/>
    <property type="match status" value="1"/>
</dbReference>
<reference evidence="4" key="1">
    <citation type="journal article" date="2019" name="Int. J. Syst. Evol. Microbiol.">
        <title>The Global Catalogue of Microorganisms (GCM) 10K type strain sequencing project: providing services to taxonomists for standard genome sequencing and annotation.</title>
        <authorList>
            <consortium name="The Broad Institute Genomics Platform"/>
            <consortium name="The Broad Institute Genome Sequencing Center for Infectious Disease"/>
            <person name="Wu L."/>
            <person name="Ma J."/>
        </authorList>
    </citation>
    <scope>NUCLEOTIDE SEQUENCE [LARGE SCALE GENOMIC DNA]</scope>
    <source>
        <strain evidence="4">CECT 7956</strain>
    </source>
</reference>
<dbReference type="Gene3D" id="3.10.450.700">
    <property type="match status" value="1"/>
</dbReference>
<protein>
    <submittedName>
        <fullName evidence="3">DUF3276 family protein</fullName>
    </submittedName>
</protein>
<dbReference type="InterPro" id="IPR006628">
    <property type="entry name" value="PUR-bd_fam"/>
</dbReference>
<organism evidence="3 4">
    <name type="scientific">Lacihabitans lacunae</name>
    <dbReference type="NCBI Taxonomy" id="1028214"/>
    <lineage>
        <taxon>Bacteria</taxon>
        <taxon>Pseudomonadati</taxon>
        <taxon>Bacteroidota</taxon>
        <taxon>Cytophagia</taxon>
        <taxon>Cytophagales</taxon>
        <taxon>Leadbetterellaceae</taxon>
        <taxon>Lacihabitans</taxon>
    </lineage>
</organism>
<evidence type="ECO:0000313" key="4">
    <source>
        <dbReference type="Proteomes" id="UP001595616"/>
    </source>
</evidence>
<evidence type="ECO:0000256" key="1">
    <source>
        <dbReference type="ARBA" id="ARBA00009251"/>
    </source>
</evidence>